<evidence type="ECO:0000256" key="9">
    <source>
        <dbReference type="SAM" id="MobiDB-lite"/>
    </source>
</evidence>
<dbReference type="InterPro" id="IPR003016">
    <property type="entry name" value="2-oxoA_DH_lipoyl-BS"/>
</dbReference>
<sequence>MATNILMPALSPTMTEGNLARWLKKEGDRVKAGEVIAEIETDKATMEVEAVDEGILGRILVPDGTQGVKVNQPIAVLVEEGEAVPGGPAAAPAPAPAAAVPAPAAPAAAAPQPAPPPRGNGQDRAAQRLFVSPLARRMAQQAGLDLSRIAGSGPGGRIVKADVEAALARGAPQPVAAPAPAAPAPAAARPAAPPPPIAAPHTAVPHSTMRRVIARRLSESKATIPHFYVSMDVELDALLKLRADLNARAPKEGAPGAFRLSVNDLIIKAAAVTLRRFPNVNASWTEDAIIRYHDVDISVAVAIPDGLITPIIRKADQKGLAAISNEMRDLAERARAGKLKPEEFQGGGFSISNMGMYGVRDFAAVINPPQAAILAVGAGEKRAVVKDGALAIATVMTCTLSVDHRVVDGALAAEWLADFRRTVEDPLSLML</sequence>
<evidence type="ECO:0000256" key="6">
    <source>
        <dbReference type="ARBA" id="ARBA00025211"/>
    </source>
</evidence>
<dbReference type="PANTHER" id="PTHR23151">
    <property type="entry name" value="DIHYDROLIPOAMIDE ACETYL/SUCCINYL-TRANSFERASE-RELATED"/>
    <property type="match status" value="1"/>
</dbReference>
<dbReference type="NCBIfam" id="TIGR01349">
    <property type="entry name" value="PDHac_trf_mito"/>
    <property type="match status" value="1"/>
</dbReference>
<dbReference type="Pfam" id="PF00364">
    <property type="entry name" value="Biotin_lipoyl"/>
    <property type="match status" value="1"/>
</dbReference>
<dbReference type="InterPro" id="IPR006257">
    <property type="entry name" value="LAT1"/>
</dbReference>
<feature type="domain" description="Lipoyl-binding" evidence="10">
    <location>
        <begin position="2"/>
        <end position="78"/>
    </location>
</feature>
<dbReference type="Gene3D" id="4.10.320.10">
    <property type="entry name" value="E3-binding domain"/>
    <property type="match status" value="1"/>
</dbReference>
<dbReference type="InterPro" id="IPR023213">
    <property type="entry name" value="CAT-like_dom_sf"/>
</dbReference>
<feature type="region of interest" description="Disordered" evidence="9">
    <location>
        <begin position="174"/>
        <end position="205"/>
    </location>
</feature>
<dbReference type="Pfam" id="PF02817">
    <property type="entry name" value="E3_binding"/>
    <property type="match status" value="1"/>
</dbReference>
<proteinExistence type="inferred from homology"/>
<evidence type="ECO:0000256" key="2">
    <source>
        <dbReference type="ARBA" id="ARBA00011484"/>
    </source>
</evidence>
<dbReference type="PANTHER" id="PTHR23151:SF90">
    <property type="entry name" value="DIHYDROLIPOYLLYSINE-RESIDUE ACETYLTRANSFERASE COMPONENT OF PYRUVATE DEHYDROGENASE COMPLEX, MITOCHONDRIAL-RELATED"/>
    <property type="match status" value="1"/>
</dbReference>
<protein>
    <recommendedName>
        <fullName evidence="8">Acetyltransferase component of pyruvate dehydrogenase complex</fullName>
        <ecNumber evidence="8">2.3.1.12</ecNumber>
    </recommendedName>
</protein>
<evidence type="ECO:0000259" key="11">
    <source>
        <dbReference type="PROSITE" id="PS51826"/>
    </source>
</evidence>
<feature type="region of interest" description="Disordered" evidence="9">
    <location>
        <begin position="103"/>
        <end position="123"/>
    </location>
</feature>
<keyword evidence="3 8" id="KW-0808">Transferase</keyword>
<comment type="caution">
    <text evidence="12">The sequence shown here is derived from an EMBL/GenBank/DDBJ whole genome shotgun (WGS) entry which is preliminary data.</text>
</comment>
<dbReference type="CDD" id="cd06849">
    <property type="entry name" value="lipoyl_domain"/>
    <property type="match status" value="1"/>
</dbReference>
<evidence type="ECO:0000256" key="8">
    <source>
        <dbReference type="RuleBase" id="RU361137"/>
    </source>
</evidence>
<evidence type="ECO:0000256" key="1">
    <source>
        <dbReference type="ARBA" id="ARBA00007317"/>
    </source>
</evidence>
<dbReference type="PROSITE" id="PS50968">
    <property type="entry name" value="BIOTINYL_LIPOYL"/>
    <property type="match status" value="1"/>
</dbReference>
<dbReference type="EC" id="2.3.1.12" evidence="8"/>
<dbReference type="PROSITE" id="PS00189">
    <property type="entry name" value="LIPOYL"/>
    <property type="match status" value="1"/>
</dbReference>
<feature type="domain" description="Peripheral subunit-binding (PSBD)" evidence="11">
    <location>
        <begin position="130"/>
        <end position="167"/>
    </location>
</feature>
<dbReference type="InterPro" id="IPR045257">
    <property type="entry name" value="E2/Pdx1"/>
</dbReference>
<dbReference type="SUPFAM" id="SSF47005">
    <property type="entry name" value="Peripheral subunit-binding domain of 2-oxo acid dehydrogenase complex"/>
    <property type="match status" value="1"/>
</dbReference>
<keyword evidence="12" id="KW-0670">Pyruvate</keyword>
<evidence type="ECO:0000256" key="7">
    <source>
        <dbReference type="ARBA" id="ARBA00048370"/>
    </source>
</evidence>
<comment type="cofactor">
    <cofactor evidence="8">
        <name>(R)-lipoate</name>
        <dbReference type="ChEBI" id="CHEBI:83088"/>
    </cofactor>
    <text evidence="8">Binds 1 lipoyl cofactor covalently.</text>
</comment>
<dbReference type="FunFam" id="3.30.559.10:FF:000003">
    <property type="entry name" value="Acetyltransferase component of pyruvate dehydrogenase complex"/>
    <property type="match status" value="1"/>
</dbReference>
<dbReference type="SUPFAM" id="SSF51230">
    <property type="entry name" value="Single hybrid motif"/>
    <property type="match status" value="1"/>
</dbReference>
<evidence type="ECO:0000256" key="3">
    <source>
        <dbReference type="ARBA" id="ARBA00022679"/>
    </source>
</evidence>
<dbReference type="RefSeq" id="WP_188901158.1">
    <property type="nucleotide sequence ID" value="NZ_BMKS01000008.1"/>
</dbReference>
<comment type="similarity">
    <text evidence="1 8">Belongs to the 2-oxoacid dehydrogenase family.</text>
</comment>
<evidence type="ECO:0000259" key="10">
    <source>
        <dbReference type="PROSITE" id="PS50968"/>
    </source>
</evidence>
<organism evidence="12 13">
    <name type="scientific">Caldovatus sediminis</name>
    <dbReference type="NCBI Taxonomy" id="2041189"/>
    <lineage>
        <taxon>Bacteria</taxon>
        <taxon>Pseudomonadati</taxon>
        <taxon>Pseudomonadota</taxon>
        <taxon>Alphaproteobacteria</taxon>
        <taxon>Acetobacterales</taxon>
        <taxon>Roseomonadaceae</taxon>
        <taxon>Caldovatus</taxon>
    </lineage>
</organism>
<dbReference type="InterPro" id="IPR001078">
    <property type="entry name" value="2-oxoacid_DH_actylTfrase"/>
</dbReference>
<dbReference type="GO" id="GO:0004742">
    <property type="term" value="F:dihydrolipoyllysine-residue acetyltransferase activity"/>
    <property type="evidence" value="ECO:0007669"/>
    <property type="project" value="UniProtKB-UniRule"/>
</dbReference>
<keyword evidence="4 8" id="KW-0450">Lipoyl</keyword>
<dbReference type="FunFam" id="2.40.50.100:FF:000010">
    <property type="entry name" value="Acetyltransferase component of pyruvate dehydrogenase complex"/>
    <property type="match status" value="1"/>
</dbReference>
<dbReference type="GO" id="GO:0045254">
    <property type="term" value="C:pyruvate dehydrogenase complex"/>
    <property type="evidence" value="ECO:0007669"/>
    <property type="project" value="UniProtKB-UniRule"/>
</dbReference>
<comment type="subunit">
    <text evidence="2">Forms a 24-polypeptide structural core with octahedral symmetry.</text>
</comment>
<comment type="function">
    <text evidence="6">The pyruvate dehydrogenase complex catalyzes the overall conversion of pyruvate to acetyl-CoA and CO(2). It contains multiple copies of three enzymatic components: pyruvate dehydrogenase (E1), dihydrolipoamide acetyltransferase (E2) and lipoamide dehydrogenase (E3).</text>
</comment>
<dbReference type="Pfam" id="PF00198">
    <property type="entry name" value="2-oxoacid_dh"/>
    <property type="match status" value="1"/>
</dbReference>
<dbReference type="InterPro" id="IPR000089">
    <property type="entry name" value="Biotin_lipoyl"/>
</dbReference>
<dbReference type="InterPro" id="IPR036625">
    <property type="entry name" value="E3-bd_dom_sf"/>
</dbReference>
<dbReference type="InterPro" id="IPR011053">
    <property type="entry name" value="Single_hybrid_motif"/>
</dbReference>
<dbReference type="EMBL" id="BMKS01000008">
    <property type="protein sequence ID" value="GGG38230.1"/>
    <property type="molecule type" value="Genomic_DNA"/>
</dbReference>
<dbReference type="SUPFAM" id="SSF52777">
    <property type="entry name" value="CoA-dependent acyltransferases"/>
    <property type="match status" value="1"/>
</dbReference>
<evidence type="ECO:0000256" key="4">
    <source>
        <dbReference type="ARBA" id="ARBA00022823"/>
    </source>
</evidence>
<keyword evidence="13" id="KW-1185">Reference proteome</keyword>
<evidence type="ECO:0000256" key="5">
    <source>
        <dbReference type="ARBA" id="ARBA00023315"/>
    </source>
</evidence>
<dbReference type="PROSITE" id="PS51826">
    <property type="entry name" value="PSBD"/>
    <property type="match status" value="1"/>
</dbReference>
<dbReference type="InterPro" id="IPR004167">
    <property type="entry name" value="PSBD"/>
</dbReference>
<dbReference type="AlphaFoldDB" id="A0A8J3ECZ4"/>
<name>A0A8J3ECZ4_9PROT</name>
<gene>
    <name evidence="12" type="ORF">GCM10010964_27470</name>
</gene>
<dbReference type="Proteomes" id="UP000597507">
    <property type="component" value="Unassembled WGS sequence"/>
</dbReference>
<comment type="catalytic activity">
    <reaction evidence="7 8">
        <text>N(6)-[(R)-dihydrolipoyl]-L-lysyl-[protein] + acetyl-CoA = N(6)-[(R)-S(8)-acetyldihydrolipoyl]-L-lysyl-[protein] + CoA</text>
        <dbReference type="Rhea" id="RHEA:17017"/>
        <dbReference type="Rhea" id="RHEA-COMP:10475"/>
        <dbReference type="Rhea" id="RHEA-COMP:10478"/>
        <dbReference type="ChEBI" id="CHEBI:57287"/>
        <dbReference type="ChEBI" id="CHEBI:57288"/>
        <dbReference type="ChEBI" id="CHEBI:83100"/>
        <dbReference type="ChEBI" id="CHEBI:83111"/>
        <dbReference type="EC" id="2.3.1.12"/>
    </reaction>
</comment>
<reference evidence="12 13" key="1">
    <citation type="journal article" date="2014" name="Int. J. Syst. Evol. Microbiol.">
        <title>Complete genome sequence of Corynebacterium casei LMG S-19264T (=DSM 44701T), isolated from a smear-ripened cheese.</title>
        <authorList>
            <consortium name="US DOE Joint Genome Institute (JGI-PGF)"/>
            <person name="Walter F."/>
            <person name="Albersmeier A."/>
            <person name="Kalinowski J."/>
            <person name="Ruckert C."/>
        </authorList>
    </citation>
    <scope>NUCLEOTIDE SEQUENCE [LARGE SCALE GENOMIC DNA]</scope>
    <source>
        <strain evidence="12 13">CGMCC 1.16330</strain>
    </source>
</reference>
<evidence type="ECO:0000313" key="13">
    <source>
        <dbReference type="Proteomes" id="UP000597507"/>
    </source>
</evidence>
<dbReference type="GO" id="GO:0006086">
    <property type="term" value="P:pyruvate decarboxylation to acetyl-CoA"/>
    <property type="evidence" value="ECO:0007669"/>
    <property type="project" value="InterPro"/>
</dbReference>
<dbReference type="Gene3D" id="2.40.50.100">
    <property type="match status" value="1"/>
</dbReference>
<accession>A0A8J3ECZ4</accession>
<evidence type="ECO:0000313" key="12">
    <source>
        <dbReference type="EMBL" id="GGG38230.1"/>
    </source>
</evidence>
<dbReference type="Gene3D" id="3.30.559.10">
    <property type="entry name" value="Chloramphenicol acetyltransferase-like domain"/>
    <property type="match status" value="1"/>
</dbReference>
<keyword evidence="5 8" id="KW-0012">Acyltransferase</keyword>